<keyword evidence="2 3" id="KW-0539">Nucleus</keyword>
<dbReference type="Gene3D" id="1.10.10.10">
    <property type="entry name" value="Winged helix-like DNA-binding domain superfamily/Winged helix DNA-binding domain"/>
    <property type="match status" value="1"/>
</dbReference>
<comment type="subcellular location">
    <subcellularLocation>
        <location evidence="3">Nucleus</location>
    </subcellularLocation>
</comment>
<dbReference type="InterPro" id="IPR001766">
    <property type="entry name" value="Fork_head_dom"/>
</dbReference>
<dbReference type="PROSITE" id="PS50039">
    <property type="entry name" value="FORK_HEAD_3"/>
    <property type="match status" value="1"/>
</dbReference>
<feature type="compositionally biased region" description="Basic residues" evidence="4">
    <location>
        <begin position="316"/>
        <end position="328"/>
    </location>
</feature>
<dbReference type="AlphaFoldDB" id="A0A420I3Y9"/>
<organism evidence="6 7">
    <name type="scientific">Erysiphe neolycopersici</name>
    <dbReference type="NCBI Taxonomy" id="212602"/>
    <lineage>
        <taxon>Eukaryota</taxon>
        <taxon>Fungi</taxon>
        <taxon>Dikarya</taxon>
        <taxon>Ascomycota</taxon>
        <taxon>Pezizomycotina</taxon>
        <taxon>Leotiomycetes</taxon>
        <taxon>Erysiphales</taxon>
        <taxon>Erysiphaceae</taxon>
        <taxon>Erysiphe</taxon>
    </lineage>
</organism>
<dbReference type="InterPro" id="IPR036390">
    <property type="entry name" value="WH_DNA-bd_sf"/>
</dbReference>
<reference evidence="6 7" key="1">
    <citation type="journal article" date="2018" name="BMC Genomics">
        <title>Comparative genome analyses reveal sequence features reflecting distinct modes of host-adaptation between dicot and monocot powdery mildew.</title>
        <authorList>
            <person name="Wu Y."/>
            <person name="Ma X."/>
            <person name="Pan Z."/>
            <person name="Kale S.D."/>
            <person name="Song Y."/>
            <person name="King H."/>
            <person name="Zhang Q."/>
            <person name="Presley C."/>
            <person name="Deng X."/>
            <person name="Wei C.I."/>
            <person name="Xiao S."/>
        </authorList>
    </citation>
    <scope>NUCLEOTIDE SEQUENCE [LARGE SCALE GENOMIC DNA]</scope>
    <source>
        <strain evidence="6">UMSG2</strain>
    </source>
</reference>
<feature type="region of interest" description="Disordered" evidence="4">
    <location>
        <begin position="274"/>
        <end position="391"/>
    </location>
</feature>
<dbReference type="Gene3D" id="2.60.200.20">
    <property type="match status" value="1"/>
</dbReference>
<dbReference type="GO" id="GO:0005634">
    <property type="term" value="C:nucleus"/>
    <property type="evidence" value="ECO:0007669"/>
    <property type="project" value="UniProtKB-SubCell"/>
</dbReference>
<dbReference type="OrthoDB" id="5402974at2759"/>
<dbReference type="CDD" id="cd00059">
    <property type="entry name" value="FH_FOX"/>
    <property type="match status" value="1"/>
</dbReference>
<evidence type="ECO:0000313" key="6">
    <source>
        <dbReference type="EMBL" id="RKF64423.1"/>
    </source>
</evidence>
<dbReference type="PROSITE" id="PS00658">
    <property type="entry name" value="FORK_HEAD_2"/>
    <property type="match status" value="1"/>
</dbReference>
<dbReference type="GO" id="GO:0003700">
    <property type="term" value="F:DNA-binding transcription factor activity"/>
    <property type="evidence" value="ECO:0007669"/>
    <property type="project" value="InterPro"/>
</dbReference>
<evidence type="ECO:0000259" key="5">
    <source>
        <dbReference type="PROSITE" id="PS50039"/>
    </source>
</evidence>
<name>A0A420I3Y9_9PEZI</name>
<evidence type="ECO:0000256" key="1">
    <source>
        <dbReference type="ARBA" id="ARBA00023125"/>
    </source>
</evidence>
<proteinExistence type="predicted"/>
<dbReference type="GO" id="GO:0060962">
    <property type="term" value="P:regulation of ribosomal protein gene transcription by RNA polymerase II"/>
    <property type="evidence" value="ECO:0007669"/>
    <property type="project" value="InterPro"/>
</dbReference>
<sequence length="772" mass="85951">MDMPIDTNNPLLHSPYLENSSMTQEPARVSAYAKLIFEDGYFYMNTYSVILGRDLKAWHAAMRKEMRRQRQIQEGRDCAGDLETTIRAKHEGSRYSKSIVSESGGMLRAGNDSDSEGRVRLRKLRKINKASEKSKFTGSSSPSSRKTSTMHMSKSKVYEAQNLQSTILPVDEPVPVDPATFRPSPYDCPLVAIHPPATAPISAYKSISREHVKIAFNRRKCYFEAHILGRNGCFVQDQWYHTNEIVPLKSGDILQVGGITVQFMLPNLLDKAKKKNKSKGSDPQIESNSDKGVIDGITQNSIEPTIETIDSQQPHVSRKNKVGRPRKHPLPDNLNEPPREKRKYTKRKPKEPRELKDVNINGSGSGEDKKAKKEKVPSKPPRSPSPVMNEEDFTPEQLAKPQANYVTLIHEALSNAPTQQLGLSDIYRAIYRKYPYFKIKTQTLGWQSSVRHNLSQHHAFRKVEKDGKGWTWGIVEGISIEKEKKRRASPPAQTHLGLQPASYQNGLSKIAGQYTFGAPNGSPHTELGHFSNYQLPPRMNGQPSSVINPPSIPLHLAAPNVPTSYHSPYAPRQTNVDTSNQSGDQGNEIQDQSNANLSSTIKYQQDDKSQGDESHSKVDKILSQDISAERPSLDNIQLNEDVIRAAEAFKKNLIDSLKSKQSQMIVSSAVNRVLGISSQSEFSGNPQEEMIVDTLRTLLSKIPGYKSEFDTKISSSQQTTTQLSDVIHSPYQSAVLNAQSTSKTTVNDTSIVAVARPTFTSQGLNKGLAKSK</sequence>
<feature type="compositionally biased region" description="Polar residues" evidence="4">
    <location>
        <begin position="297"/>
        <end position="315"/>
    </location>
</feature>
<feature type="DNA-binding region" description="Fork-head" evidence="3">
    <location>
        <begin position="400"/>
        <end position="488"/>
    </location>
</feature>
<dbReference type="SMART" id="SM00339">
    <property type="entry name" value="FH"/>
    <property type="match status" value="1"/>
</dbReference>
<evidence type="ECO:0000256" key="4">
    <source>
        <dbReference type="SAM" id="MobiDB-lite"/>
    </source>
</evidence>
<evidence type="ECO:0000256" key="2">
    <source>
        <dbReference type="ARBA" id="ARBA00023242"/>
    </source>
</evidence>
<dbReference type="PANTHER" id="PTHR21712:SF29">
    <property type="entry name" value="PRE-RRNA-PROCESSING PROTEIN FHL1"/>
    <property type="match status" value="1"/>
</dbReference>
<dbReference type="PRINTS" id="PR00053">
    <property type="entry name" value="FORKHEAD"/>
</dbReference>
<dbReference type="SUPFAM" id="SSF49879">
    <property type="entry name" value="SMAD/FHA domain"/>
    <property type="match status" value="1"/>
</dbReference>
<dbReference type="PANTHER" id="PTHR21712">
    <property type="entry name" value="PRE-RRNA-PROCESSING PROTEIN FHL1"/>
    <property type="match status" value="1"/>
</dbReference>
<accession>A0A420I3Y9</accession>
<evidence type="ECO:0000256" key="3">
    <source>
        <dbReference type="PROSITE-ProRule" id="PRU00089"/>
    </source>
</evidence>
<comment type="caution">
    <text evidence="6">The sequence shown here is derived from an EMBL/GenBank/DDBJ whole genome shotgun (WGS) entry which is preliminary data.</text>
</comment>
<evidence type="ECO:0000313" key="7">
    <source>
        <dbReference type="Proteomes" id="UP000286134"/>
    </source>
</evidence>
<gene>
    <name evidence="6" type="ORF">OnM2_019062</name>
</gene>
<dbReference type="Pfam" id="PF00498">
    <property type="entry name" value="FHA"/>
    <property type="match status" value="1"/>
</dbReference>
<feature type="compositionally biased region" description="Low complexity" evidence="4">
    <location>
        <begin position="136"/>
        <end position="149"/>
    </location>
</feature>
<dbReference type="InterPro" id="IPR045178">
    <property type="entry name" value="Fhl1/FHA1"/>
</dbReference>
<dbReference type="STRING" id="212602.A0A420I3Y9"/>
<feature type="domain" description="Fork-head" evidence="5">
    <location>
        <begin position="400"/>
        <end position="488"/>
    </location>
</feature>
<feature type="compositionally biased region" description="Polar residues" evidence="4">
    <location>
        <begin position="561"/>
        <end position="593"/>
    </location>
</feature>
<keyword evidence="7" id="KW-1185">Reference proteome</keyword>
<dbReference type="InterPro" id="IPR008984">
    <property type="entry name" value="SMAD_FHA_dom_sf"/>
</dbReference>
<feature type="region of interest" description="Disordered" evidence="4">
    <location>
        <begin position="516"/>
        <end position="593"/>
    </location>
</feature>
<dbReference type="InterPro" id="IPR036388">
    <property type="entry name" value="WH-like_DNA-bd_sf"/>
</dbReference>
<dbReference type="Pfam" id="PF00250">
    <property type="entry name" value="Forkhead"/>
    <property type="match status" value="1"/>
</dbReference>
<dbReference type="GO" id="GO:0043565">
    <property type="term" value="F:sequence-specific DNA binding"/>
    <property type="evidence" value="ECO:0007669"/>
    <property type="project" value="InterPro"/>
</dbReference>
<feature type="compositionally biased region" description="Basic and acidic residues" evidence="4">
    <location>
        <begin position="366"/>
        <end position="377"/>
    </location>
</feature>
<dbReference type="Proteomes" id="UP000286134">
    <property type="component" value="Unassembled WGS sequence"/>
</dbReference>
<feature type="region of interest" description="Disordered" evidence="4">
    <location>
        <begin position="130"/>
        <end position="152"/>
    </location>
</feature>
<feature type="compositionally biased region" description="Basic residues" evidence="4">
    <location>
        <begin position="340"/>
        <end position="350"/>
    </location>
</feature>
<protein>
    <submittedName>
        <fullName evidence="6">Putative forkhead domain-containing protein</fullName>
    </submittedName>
</protein>
<dbReference type="EMBL" id="MCFK01001912">
    <property type="protein sequence ID" value="RKF64423.1"/>
    <property type="molecule type" value="Genomic_DNA"/>
</dbReference>
<keyword evidence="1 3" id="KW-0238">DNA-binding</keyword>
<dbReference type="InterPro" id="IPR030456">
    <property type="entry name" value="TF_fork_head_CS_2"/>
</dbReference>
<dbReference type="InterPro" id="IPR000253">
    <property type="entry name" value="FHA_dom"/>
</dbReference>
<dbReference type="SUPFAM" id="SSF46785">
    <property type="entry name" value="Winged helix' DNA-binding domain"/>
    <property type="match status" value="1"/>
</dbReference>